<evidence type="ECO:0000259" key="9">
    <source>
        <dbReference type="Pfam" id="PF12804"/>
    </source>
</evidence>
<dbReference type="GO" id="GO:0005525">
    <property type="term" value="F:GTP binding"/>
    <property type="evidence" value="ECO:0007669"/>
    <property type="project" value="UniProtKB-UniRule"/>
</dbReference>
<dbReference type="InterPro" id="IPR029044">
    <property type="entry name" value="Nucleotide-diphossugar_trans"/>
</dbReference>
<accession>A0A371XDB9</accession>
<feature type="binding site" evidence="8">
    <location>
        <begin position="12"/>
        <end position="14"/>
    </location>
    <ligand>
        <name>GTP</name>
        <dbReference type="ChEBI" id="CHEBI:37565"/>
    </ligand>
</feature>
<evidence type="ECO:0000256" key="3">
    <source>
        <dbReference type="ARBA" id="ARBA00022723"/>
    </source>
</evidence>
<sequence length="200" mass="21210">MLDTSAIAGIVLAGGRSSRMDGENKALLQLAGETLLTRAIQRLRLQVKALAINSNVPIPGNGYPVIADTVTGYAGPLAGILTGMVWARDQGLSHIVTVACDTPFFSTDLVDRLGSAPGGSGRIALAASAGRLHPVFGLWPVHLAEDLSNYLESNARHSVLTFAERHGFETVAFDFGAVDPFFNINTRQDLAEAERLAQKA</sequence>
<dbReference type="GO" id="GO:1902758">
    <property type="term" value="P:bis(molybdopterin guanine dinucleotide)molybdenum biosynthetic process"/>
    <property type="evidence" value="ECO:0007669"/>
    <property type="project" value="TreeGrafter"/>
</dbReference>
<comment type="catalytic activity">
    <reaction evidence="8">
        <text>Mo-molybdopterin + GTP + H(+) = Mo-molybdopterin guanine dinucleotide + diphosphate</text>
        <dbReference type="Rhea" id="RHEA:34243"/>
        <dbReference type="ChEBI" id="CHEBI:15378"/>
        <dbReference type="ChEBI" id="CHEBI:33019"/>
        <dbReference type="ChEBI" id="CHEBI:37565"/>
        <dbReference type="ChEBI" id="CHEBI:71302"/>
        <dbReference type="ChEBI" id="CHEBI:71310"/>
        <dbReference type="EC" id="2.7.7.77"/>
    </reaction>
</comment>
<keyword evidence="1 8" id="KW-0963">Cytoplasm</keyword>
<evidence type="ECO:0000256" key="8">
    <source>
        <dbReference type="HAMAP-Rule" id="MF_00316"/>
    </source>
</evidence>
<dbReference type="AlphaFoldDB" id="A0A371XDB9"/>
<dbReference type="RefSeq" id="WP_116624090.1">
    <property type="nucleotide sequence ID" value="NZ_QURN01000008.1"/>
</dbReference>
<evidence type="ECO:0000256" key="7">
    <source>
        <dbReference type="ARBA" id="ARBA00023150"/>
    </source>
</evidence>
<dbReference type="GO" id="GO:0005737">
    <property type="term" value="C:cytoplasm"/>
    <property type="evidence" value="ECO:0007669"/>
    <property type="project" value="UniProtKB-SubCell"/>
</dbReference>
<feature type="binding site" evidence="8">
    <location>
        <position position="101"/>
    </location>
    <ligand>
        <name>Mg(2+)</name>
        <dbReference type="ChEBI" id="CHEBI:18420"/>
    </ligand>
</feature>
<feature type="binding site" evidence="8">
    <location>
        <position position="68"/>
    </location>
    <ligand>
        <name>GTP</name>
        <dbReference type="ChEBI" id="CHEBI:37565"/>
    </ligand>
</feature>
<comment type="subcellular location">
    <subcellularLocation>
        <location evidence="8">Cytoplasm</location>
    </subcellularLocation>
</comment>
<organism evidence="10 11">
    <name type="scientific">Mesorhizobium denitrificans</name>
    <dbReference type="NCBI Taxonomy" id="2294114"/>
    <lineage>
        <taxon>Bacteria</taxon>
        <taxon>Pseudomonadati</taxon>
        <taxon>Pseudomonadota</taxon>
        <taxon>Alphaproteobacteria</taxon>
        <taxon>Hyphomicrobiales</taxon>
        <taxon>Phyllobacteriaceae</taxon>
        <taxon>Mesorhizobium</taxon>
    </lineage>
</organism>
<dbReference type="EMBL" id="QURN01000008">
    <property type="protein sequence ID" value="RFC67216.1"/>
    <property type="molecule type" value="Genomic_DNA"/>
</dbReference>
<evidence type="ECO:0000313" key="10">
    <source>
        <dbReference type="EMBL" id="RFC67216.1"/>
    </source>
</evidence>
<keyword evidence="4 8" id="KW-0547">Nucleotide-binding</keyword>
<comment type="caution">
    <text evidence="10">The sequence shown here is derived from an EMBL/GenBank/DDBJ whole genome shotgun (WGS) entry which is preliminary data.</text>
</comment>
<evidence type="ECO:0000256" key="6">
    <source>
        <dbReference type="ARBA" id="ARBA00023134"/>
    </source>
</evidence>
<reference evidence="11" key="1">
    <citation type="submission" date="2018-08" db="EMBL/GenBank/DDBJ databases">
        <authorList>
            <person name="Im W.T."/>
        </authorList>
    </citation>
    <scope>NUCLEOTIDE SEQUENCE [LARGE SCALE GENOMIC DNA]</scope>
    <source>
        <strain evidence="11">LA-28</strain>
    </source>
</reference>
<proteinExistence type="inferred from homology"/>
<keyword evidence="7 8" id="KW-0501">Molybdenum cofactor biosynthesis</keyword>
<dbReference type="PANTHER" id="PTHR19136:SF81">
    <property type="entry name" value="MOLYBDENUM COFACTOR GUANYLYLTRANSFERASE"/>
    <property type="match status" value="1"/>
</dbReference>
<dbReference type="GO" id="GO:0061603">
    <property type="term" value="F:molybdenum cofactor guanylyltransferase activity"/>
    <property type="evidence" value="ECO:0007669"/>
    <property type="project" value="UniProtKB-EC"/>
</dbReference>
<dbReference type="SUPFAM" id="SSF53448">
    <property type="entry name" value="Nucleotide-diphospho-sugar transferases"/>
    <property type="match status" value="1"/>
</dbReference>
<evidence type="ECO:0000256" key="5">
    <source>
        <dbReference type="ARBA" id="ARBA00022842"/>
    </source>
</evidence>
<keyword evidence="10" id="KW-0548">Nucleotidyltransferase</keyword>
<keyword evidence="6 8" id="KW-0342">GTP-binding</keyword>
<feature type="domain" description="MobA-like NTP transferase" evidence="9">
    <location>
        <begin position="9"/>
        <end position="161"/>
    </location>
</feature>
<keyword evidence="2 8" id="KW-0808">Transferase</keyword>
<gene>
    <name evidence="8 10" type="primary">mobA</name>
    <name evidence="10" type="ORF">DY251_11670</name>
</gene>
<dbReference type="Gene3D" id="3.90.550.10">
    <property type="entry name" value="Spore Coat Polysaccharide Biosynthesis Protein SpsA, Chain A"/>
    <property type="match status" value="1"/>
</dbReference>
<dbReference type="Pfam" id="PF12804">
    <property type="entry name" value="NTP_transf_3"/>
    <property type="match status" value="1"/>
</dbReference>
<keyword evidence="11" id="KW-1185">Reference proteome</keyword>
<dbReference type="CDD" id="cd02503">
    <property type="entry name" value="MobA"/>
    <property type="match status" value="1"/>
</dbReference>
<feature type="binding site" evidence="8">
    <location>
        <position position="53"/>
    </location>
    <ligand>
        <name>GTP</name>
        <dbReference type="ChEBI" id="CHEBI:37565"/>
    </ligand>
</feature>
<evidence type="ECO:0000256" key="4">
    <source>
        <dbReference type="ARBA" id="ARBA00022741"/>
    </source>
</evidence>
<evidence type="ECO:0000256" key="2">
    <source>
        <dbReference type="ARBA" id="ARBA00022679"/>
    </source>
</evidence>
<evidence type="ECO:0000256" key="1">
    <source>
        <dbReference type="ARBA" id="ARBA00022490"/>
    </source>
</evidence>
<dbReference type="GO" id="GO:0046872">
    <property type="term" value="F:metal ion binding"/>
    <property type="evidence" value="ECO:0007669"/>
    <property type="project" value="UniProtKB-KW"/>
</dbReference>
<dbReference type="HAMAP" id="MF_00316">
    <property type="entry name" value="MobA"/>
    <property type="match status" value="1"/>
</dbReference>
<comment type="subunit">
    <text evidence="8">Monomer.</text>
</comment>
<dbReference type="InterPro" id="IPR013482">
    <property type="entry name" value="Molybde_CF_guanTrfase"/>
</dbReference>
<evidence type="ECO:0000313" key="11">
    <source>
        <dbReference type="Proteomes" id="UP000262379"/>
    </source>
</evidence>
<comment type="domain">
    <text evidence="8">The N-terminal domain determines nucleotide recognition and specific binding, while the C-terminal domain determines the specific binding to the target protein.</text>
</comment>
<feature type="binding site" evidence="8">
    <location>
        <position position="101"/>
    </location>
    <ligand>
        <name>GTP</name>
        <dbReference type="ChEBI" id="CHEBI:37565"/>
    </ligand>
</feature>
<name>A0A371XDB9_9HYPH</name>
<comment type="similarity">
    <text evidence="8">Belongs to the MobA family.</text>
</comment>
<protein>
    <recommendedName>
        <fullName evidence="8">Molybdenum cofactor guanylyltransferase</fullName>
        <shortName evidence="8">MoCo guanylyltransferase</shortName>
        <ecNumber evidence="8">2.7.7.77</ecNumber>
    </recommendedName>
    <alternativeName>
        <fullName evidence="8">GTP:molybdopterin guanylyltransferase</fullName>
    </alternativeName>
    <alternativeName>
        <fullName evidence="8">Mo-MPT guanylyltransferase</fullName>
    </alternativeName>
    <alternativeName>
        <fullName evidence="8">Molybdopterin guanylyltransferase</fullName>
    </alternativeName>
    <alternativeName>
        <fullName evidence="8">Molybdopterin-guanine dinucleotide synthase</fullName>
        <shortName evidence="8">MGD synthase</shortName>
    </alternativeName>
</protein>
<dbReference type="EC" id="2.7.7.77" evidence="8"/>
<keyword evidence="5 8" id="KW-0460">Magnesium</keyword>
<feature type="binding site" evidence="8">
    <location>
        <position position="25"/>
    </location>
    <ligand>
        <name>GTP</name>
        <dbReference type="ChEBI" id="CHEBI:37565"/>
    </ligand>
</feature>
<dbReference type="InterPro" id="IPR025877">
    <property type="entry name" value="MobA-like_NTP_Trfase"/>
</dbReference>
<comment type="function">
    <text evidence="8">Transfers a GMP moiety from GTP to Mo-molybdopterin (Mo-MPT) cofactor (Moco or molybdenum cofactor) to form Mo-molybdopterin guanine dinucleotide (Mo-MGD) cofactor.</text>
</comment>
<keyword evidence="3 8" id="KW-0479">Metal-binding</keyword>
<dbReference type="PANTHER" id="PTHR19136">
    <property type="entry name" value="MOLYBDENUM COFACTOR GUANYLYLTRANSFERASE"/>
    <property type="match status" value="1"/>
</dbReference>
<dbReference type="NCBIfam" id="TIGR02665">
    <property type="entry name" value="molyb_mobA"/>
    <property type="match status" value="1"/>
</dbReference>
<dbReference type="Proteomes" id="UP000262379">
    <property type="component" value="Unassembled WGS sequence"/>
</dbReference>
<comment type="cofactor">
    <cofactor evidence="8">
        <name>Mg(2+)</name>
        <dbReference type="ChEBI" id="CHEBI:18420"/>
    </cofactor>
</comment>